<evidence type="ECO:0008006" key="2">
    <source>
        <dbReference type="Google" id="ProtNLM"/>
    </source>
</evidence>
<accession>A0A486XDI7</accession>
<name>A0A486XDI7_9PAST</name>
<sequence length="74" mass="8358">MSMATRDLANAIEKGYISKNNFTSEQLNAIYRGDKKIPGFTWHHHQDAGRMQLIPERIHQATGHIGGRSIQQGK</sequence>
<dbReference type="InterPro" id="IPR032869">
    <property type="entry name" value="WHH_dom_containing"/>
</dbReference>
<protein>
    <recommendedName>
        <fullName evidence="2">HNH endonuclease</fullName>
    </recommendedName>
</protein>
<dbReference type="AlphaFoldDB" id="A0A486XDI7"/>
<dbReference type="EMBL" id="CAAHDN010000013">
    <property type="protein sequence ID" value="VGM95785.1"/>
    <property type="molecule type" value="Genomic_DNA"/>
</dbReference>
<dbReference type="Pfam" id="PF14414">
    <property type="entry name" value="WHH"/>
    <property type="match status" value="1"/>
</dbReference>
<proteinExistence type="predicted"/>
<gene>
    <name evidence="1" type="ORF">NCTC4101_01186</name>
</gene>
<organism evidence="1">
    <name type="scientific">uncultured Avibacterium sp</name>
    <dbReference type="NCBI Taxonomy" id="1936169"/>
    <lineage>
        <taxon>Bacteria</taxon>
        <taxon>Pseudomonadati</taxon>
        <taxon>Pseudomonadota</taxon>
        <taxon>Gammaproteobacteria</taxon>
        <taxon>Pasteurellales</taxon>
        <taxon>Pasteurellaceae</taxon>
        <taxon>Avibacterium</taxon>
        <taxon>environmental samples</taxon>
    </lineage>
</organism>
<evidence type="ECO:0000313" key="1">
    <source>
        <dbReference type="EMBL" id="VGM95785.1"/>
    </source>
</evidence>
<reference evidence="1" key="1">
    <citation type="submission" date="2019-03" db="EMBL/GenBank/DDBJ databases">
        <authorList>
            <consortium name="Pathogen Informatics"/>
        </authorList>
    </citation>
    <scope>NUCLEOTIDE SEQUENCE</scope>
    <source>
        <strain evidence="1">Unknown</strain>
    </source>
</reference>